<evidence type="ECO:0000256" key="1">
    <source>
        <dbReference type="SAM" id="Phobius"/>
    </source>
</evidence>
<name>A0ABT8L8T5_9BACT</name>
<reference evidence="3" key="1">
    <citation type="submission" date="2023-06" db="EMBL/GenBank/DDBJ databases">
        <title>Genomic of Agaribacillus aureum.</title>
        <authorList>
            <person name="Wang G."/>
        </authorList>
    </citation>
    <scope>NUCLEOTIDE SEQUENCE</scope>
    <source>
        <strain evidence="3">BMA12</strain>
    </source>
</reference>
<keyword evidence="1" id="KW-0472">Membrane</keyword>
<keyword evidence="1" id="KW-1133">Transmembrane helix</keyword>
<organism evidence="3 4">
    <name type="scientific">Agaribacillus aureus</name>
    <dbReference type="NCBI Taxonomy" id="3051825"/>
    <lineage>
        <taxon>Bacteria</taxon>
        <taxon>Pseudomonadati</taxon>
        <taxon>Bacteroidota</taxon>
        <taxon>Cytophagia</taxon>
        <taxon>Cytophagales</taxon>
        <taxon>Splendidivirgaceae</taxon>
        <taxon>Agaribacillus</taxon>
    </lineage>
</organism>
<feature type="transmembrane region" description="Helical" evidence="1">
    <location>
        <begin position="79"/>
        <end position="98"/>
    </location>
</feature>
<dbReference type="Pfam" id="PF04773">
    <property type="entry name" value="FecR"/>
    <property type="match status" value="1"/>
</dbReference>
<dbReference type="Gene3D" id="2.60.120.1440">
    <property type="match status" value="1"/>
</dbReference>
<dbReference type="Proteomes" id="UP001172083">
    <property type="component" value="Unassembled WGS sequence"/>
</dbReference>
<feature type="domain" description="FecR protein" evidence="2">
    <location>
        <begin position="104"/>
        <end position="195"/>
    </location>
</feature>
<protein>
    <submittedName>
        <fullName evidence="3">FecR domain-containing protein</fullName>
    </submittedName>
</protein>
<evidence type="ECO:0000313" key="4">
    <source>
        <dbReference type="Proteomes" id="UP001172083"/>
    </source>
</evidence>
<gene>
    <name evidence="3" type="ORF">QQ020_14045</name>
</gene>
<dbReference type="InterPro" id="IPR012373">
    <property type="entry name" value="Ferrdict_sens_TM"/>
</dbReference>
<dbReference type="Gene3D" id="3.55.50.30">
    <property type="match status" value="1"/>
</dbReference>
<comment type="caution">
    <text evidence="3">The sequence shown here is derived from an EMBL/GenBank/DDBJ whole genome shotgun (WGS) entry which is preliminary data.</text>
</comment>
<dbReference type="PANTHER" id="PTHR30273">
    <property type="entry name" value="PERIPLASMIC SIGNAL SENSOR AND SIGMA FACTOR ACTIVATOR FECR-RELATED"/>
    <property type="match status" value="1"/>
</dbReference>
<evidence type="ECO:0000313" key="3">
    <source>
        <dbReference type="EMBL" id="MDN5213185.1"/>
    </source>
</evidence>
<dbReference type="RefSeq" id="WP_346758525.1">
    <property type="nucleotide sequence ID" value="NZ_JAUJEB010000002.1"/>
</dbReference>
<evidence type="ECO:0000259" key="2">
    <source>
        <dbReference type="Pfam" id="PF04773"/>
    </source>
</evidence>
<dbReference type="PANTHER" id="PTHR30273:SF2">
    <property type="entry name" value="PROTEIN FECR"/>
    <property type="match status" value="1"/>
</dbReference>
<keyword evidence="4" id="KW-1185">Reference proteome</keyword>
<sequence length="310" mass="34611">MNWQKDDIFLSKWLNGELSQEEQRAFEATEEGQELIRIMKAASLIEPSSYDTGSALSELQDRIQSNPQRKQRAIWMQPGFQLAVAAAVALIIAVVYLFTSEDQTIKTGVGKQEIVLLPDGSEVKLNAASQISYDTQNWAVQRLLVLDGEAFFKVKKGSGFDVKTYNGNVQVLGTSFNVKSRGEILDVTCYTGKVEVTSRSITEQLDPGETIRIKNGEMIEFKEIDLKKEPSWTRGVTELENVSLPVVLDELSYVFGLTIKYDGSLDHLVYTGAFPNQQAEAALKLVFEPLNINYSYDLPSKNLVILGLNQ</sequence>
<dbReference type="InterPro" id="IPR006860">
    <property type="entry name" value="FecR"/>
</dbReference>
<accession>A0ABT8L8T5</accession>
<keyword evidence="1" id="KW-0812">Transmembrane</keyword>
<dbReference type="PIRSF" id="PIRSF018266">
    <property type="entry name" value="FecR"/>
    <property type="match status" value="1"/>
</dbReference>
<proteinExistence type="predicted"/>
<dbReference type="EMBL" id="JAUJEB010000002">
    <property type="protein sequence ID" value="MDN5213185.1"/>
    <property type="molecule type" value="Genomic_DNA"/>
</dbReference>